<dbReference type="EMBL" id="CP022699">
    <property type="protein sequence ID" value="ATJ91579.1"/>
    <property type="molecule type" value="Genomic_DNA"/>
</dbReference>
<dbReference type="AlphaFoldDB" id="A0A291PJC8"/>
<organism evidence="2 3">
    <name type="scientific">Acetobacter tropicalis</name>
    <dbReference type="NCBI Taxonomy" id="104102"/>
    <lineage>
        <taxon>Bacteria</taxon>
        <taxon>Pseudomonadati</taxon>
        <taxon>Pseudomonadota</taxon>
        <taxon>Alphaproteobacteria</taxon>
        <taxon>Acetobacterales</taxon>
        <taxon>Acetobacteraceae</taxon>
        <taxon>Acetobacter</taxon>
    </lineage>
</organism>
<proteinExistence type="predicted"/>
<evidence type="ECO:0000259" key="1">
    <source>
        <dbReference type="Pfam" id="PF04448"/>
    </source>
</evidence>
<dbReference type="Proteomes" id="UP000220394">
    <property type="component" value="Chromosome"/>
</dbReference>
<protein>
    <recommendedName>
        <fullName evidence="1">DUF551 domain-containing protein</fullName>
    </recommendedName>
</protein>
<dbReference type="InterPro" id="IPR007539">
    <property type="entry name" value="DUF551"/>
</dbReference>
<dbReference type="Pfam" id="PF04448">
    <property type="entry name" value="DUF551"/>
    <property type="match status" value="1"/>
</dbReference>
<evidence type="ECO:0000313" key="3">
    <source>
        <dbReference type="Proteomes" id="UP000220394"/>
    </source>
</evidence>
<evidence type="ECO:0000313" key="2">
    <source>
        <dbReference type="EMBL" id="ATJ91579.1"/>
    </source>
</evidence>
<reference evidence="2 3" key="1">
    <citation type="submission" date="2017-08" db="EMBL/GenBank/DDBJ databases">
        <title>Complete Genome Sequence of Acetobacter tropicalis Oregon-R-modENCODE STRAIN BDGP1, an acetic acid bacterium isolated from Drosophila melanogaster gut.</title>
        <authorList>
            <person name="Wan K.H."/>
            <person name="Yu C."/>
            <person name="Park S."/>
            <person name="Hammonds A.S."/>
            <person name="Booth B.W."/>
            <person name="Celniker S.E."/>
        </authorList>
    </citation>
    <scope>NUCLEOTIDE SEQUENCE [LARGE SCALE GENOMIC DNA]</scope>
    <source>
        <strain evidence="2 3">BDGP1</strain>
    </source>
</reference>
<name>A0A291PJC8_9PROT</name>
<gene>
    <name evidence="2" type="ORF">CIW82_13615</name>
</gene>
<dbReference type="KEGG" id="ato:CIW82_13615"/>
<feature type="domain" description="DUF551" evidence="1">
    <location>
        <begin position="71"/>
        <end position="127"/>
    </location>
</feature>
<sequence>MTDPRIEAAALSLLHTDNYDMPGFSSEQFGAALVSEHHGDCTKISCSCIRCICEEALSEVSSILAAADAAAWIKMSDQLPDDGQEVLIWTCDGIIINDGFHLNDEGGYFDCADNEDVTHWQPLPAPPASSAELGGVDG</sequence>
<accession>A0A291PJC8</accession>